<gene>
    <name evidence="6" type="primary">rsmH</name>
    <name evidence="7" type="ORF">HMPREF1991_02422</name>
</gene>
<proteinExistence type="inferred from homology"/>
<dbReference type="Gene3D" id="1.10.150.170">
    <property type="entry name" value="Putative methyltransferase TM0872, insert domain"/>
    <property type="match status" value="1"/>
</dbReference>
<evidence type="ECO:0000256" key="3">
    <source>
        <dbReference type="ARBA" id="ARBA00022603"/>
    </source>
</evidence>
<dbReference type="PANTHER" id="PTHR11265">
    <property type="entry name" value="S-ADENOSYL-METHYLTRANSFERASE MRAW"/>
    <property type="match status" value="1"/>
</dbReference>
<dbReference type="FunFam" id="1.10.150.170:FF:000003">
    <property type="entry name" value="Ribosomal RNA small subunit methyltransferase H"/>
    <property type="match status" value="1"/>
</dbReference>
<dbReference type="eggNOG" id="COG0275">
    <property type="taxonomic scope" value="Bacteria"/>
</dbReference>
<keyword evidence="4 6" id="KW-0808">Transferase</keyword>
<dbReference type="AlphaFoldDB" id="A0A069QFB7"/>
<dbReference type="PIRSF" id="PIRSF004486">
    <property type="entry name" value="MraW"/>
    <property type="match status" value="1"/>
</dbReference>
<dbReference type="EMBL" id="JNGW01000105">
    <property type="protein sequence ID" value="KDR51500.1"/>
    <property type="molecule type" value="Genomic_DNA"/>
</dbReference>
<protein>
    <recommendedName>
        <fullName evidence="6">Ribosomal RNA small subunit methyltransferase H</fullName>
        <ecNumber evidence="6">2.1.1.199</ecNumber>
    </recommendedName>
    <alternativeName>
        <fullName evidence="6">16S rRNA m(4)C1402 methyltransferase</fullName>
    </alternativeName>
    <alternativeName>
        <fullName evidence="6">rRNA (cytosine-N(4)-)-methyltransferase RsmH</fullName>
    </alternativeName>
</protein>
<dbReference type="RefSeq" id="WP_018966655.1">
    <property type="nucleotide sequence ID" value="NZ_KB899211.1"/>
</dbReference>
<feature type="binding site" evidence="6">
    <location>
        <position position="122"/>
    </location>
    <ligand>
        <name>S-adenosyl-L-methionine</name>
        <dbReference type="ChEBI" id="CHEBI:59789"/>
    </ligand>
</feature>
<dbReference type="Proteomes" id="UP000027442">
    <property type="component" value="Unassembled WGS sequence"/>
</dbReference>
<dbReference type="Gene3D" id="3.40.50.150">
    <property type="entry name" value="Vaccinia Virus protein VP39"/>
    <property type="match status" value="1"/>
</dbReference>
<reference evidence="7 8" key="1">
    <citation type="submission" date="2013-08" db="EMBL/GenBank/DDBJ databases">
        <authorList>
            <person name="Weinstock G."/>
            <person name="Sodergren E."/>
            <person name="Wylie T."/>
            <person name="Fulton L."/>
            <person name="Fulton R."/>
            <person name="Fronick C."/>
            <person name="O'Laughlin M."/>
            <person name="Godfrey J."/>
            <person name="Miner T."/>
            <person name="Herter B."/>
            <person name="Appelbaum E."/>
            <person name="Cordes M."/>
            <person name="Lek S."/>
            <person name="Wollam A."/>
            <person name="Pepin K.H."/>
            <person name="Palsikar V.B."/>
            <person name="Mitreva M."/>
            <person name="Wilson R.K."/>
        </authorList>
    </citation>
    <scope>NUCLEOTIDE SEQUENCE [LARGE SCALE GENOMIC DNA]</scope>
    <source>
        <strain evidence="7 8">ATCC 15930</strain>
    </source>
</reference>
<keyword evidence="5 6" id="KW-0949">S-adenosyl-L-methionine</keyword>
<dbReference type="NCBIfam" id="TIGR00006">
    <property type="entry name" value="16S rRNA (cytosine(1402)-N(4))-methyltransferase RsmH"/>
    <property type="match status" value="1"/>
</dbReference>
<name>A0A069QFB7_HOYLO</name>
<dbReference type="SUPFAM" id="SSF53335">
    <property type="entry name" value="S-adenosyl-L-methionine-dependent methyltransferases"/>
    <property type="match status" value="1"/>
</dbReference>
<feature type="binding site" evidence="6">
    <location>
        <position position="115"/>
    </location>
    <ligand>
        <name>S-adenosyl-L-methionine</name>
        <dbReference type="ChEBI" id="CHEBI:59789"/>
    </ligand>
</feature>
<dbReference type="PANTHER" id="PTHR11265:SF0">
    <property type="entry name" value="12S RRNA N4-METHYLCYTIDINE METHYLTRANSFERASE"/>
    <property type="match status" value="1"/>
</dbReference>
<dbReference type="InterPro" id="IPR023397">
    <property type="entry name" value="SAM-dep_MeTrfase_MraW_recog"/>
</dbReference>
<comment type="catalytic activity">
    <reaction evidence="6">
        <text>cytidine(1402) in 16S rRNA + S-adenosyl-L-methionine = N(4)-methylcytidine(1402) in 16S rRNA + S-adenosyl-L-homocysteine + H(+)</text>
        <dbReference type="Rhea" id="RHEA:42928"/>
        <dbReference type="Rhea" id="RHEA-COMP:10286"/>
        <dbReference type="Rhea" id="RHEA-COMP:10287"/>
        <dbReference type="ChEBI" id="CHEBI:15378"/>
        <dbReference type="ChEBI" id="CHEBI:57856"/>
        <dbReference type="ChEBI" id="CHEBI:59789"/>
        <dbReference type="ChEBI" id="CHEBI:74506"/>
        <dbReference type="ChEBI" id="CHEBI:82748"/>
        <dbReference type="EC" id="2.1.1.199"/>
    </reaction>
</comment>
<comment type="subcellular location">
    <subcellularLocation>
        <location evidence="6">Cytoplasm</location>
    </subcellularLocation>
</comment>
<feature type="binding site" evidence="6">
    <location>
        <position position="61"/>
    </location>
    <ligand>
        <name>S-adenosyl-L-methionine</name>
        <dbReference type="ChEBI" id="CHEBI:59789"/>
    </ligand>
</feature>
<evidence type="ECO:0000256" key="2">
    <source>
        <dbReference type="ARBA" id="ARBA00022552"/>
    </source>
</evidence>
<dbReference type="HAMAP" id="MF_01007">
    <property type="entry name" value="16SrRNA_methyltr_H"/>
    <property type="match status" value="1"/>
</dbReference>
<keyword evidence="3 6" id="KW-0489">Methyltransferase</keyword>
<comment type="similarity">
    <text evidence="1 6">Belongs to the methyltransferase superfamily. RsmH family.</text>
</comment>
<dbReference type="EC" id="2.1.1.199" evidence="6"/>
<evidence type="ECO:0000313" key="8">
    <source>
        <dbReference type="Proteomes" id="UP000027442"/>
    </source>
</evidence>
<feature type="binding site" evidence="6">
    <location>
        <begin position="41"/>
        <end position="43"/>
    </location>
    <ligand>
        <name>S-adenosyl-L-methionine</name>
        <dbReference type="ChEBI" id="CHEBI:59789"/>
    </ligand>
</feature>
<keyword evidence="8" id="KW-1185">Reference proteome</keyword>
<dbReference type="InterPro" id="IPR002903">
    <property type="entry name" value="RsmH"/>
</dbReference>
<dbReference type="GO" id="GO:0071424">
    <property type="term" value="F:rRNA (cytosine-N4-)-methyltransferase activity"/>
    <property type="evidence" value="ECO:0007669"/>
    <property type="project" value="UniProtKB-UniRule"/>
</dbReference>
<evidence type="ECO:0000256" key="1">
    <source>
        <dbReference type="ARBA" id="ARBA00010396"/>
    </source>
</evidence>
<comment type="function">
    <text evidence="6">Specifically methylates the N4 position of cytidine in position 1402 (C1402) of 16S rRNA.</text>
</comment>
<dbReference type="GO" id="GO:0070475">
    <property type="term" value="P:rRNA base methylation"/>
    <property type="evidence" value="ECO:0007669"/>
    <property type="project" value="UniProtKB-UniRule"/>
</dbReference>
<accession>A0A069QFB7</accession>
<dbReference type="GO" id="GO:0005737">
    <property type="term" value="C:cytoplasm"/>
    <property type="evidence" value="ECO:0007669"/>
    <property type="project" value="UniProtKB-SubCell"/>
</dbReference>
<dbReference type="Pfam" id="PF01795">
    <property type="entry name" value="Methyltransf_5"/>
    <property type="match status" value="1"/>
</dbReference>
<keyword evidence="6" id="KW-0963">Cytoplasm</keyword>
<dbReference type="HOGENOM" id="CLU_038422_2_0_10"/>
<dbReference type="SUPFAM" id="SSF81799">
    <property type="entry name" value="Putative methyltransferase TM0872, insert domain"/>
    <property type="match status" value="1"/>
</dbReference>
<comment type="caution">
    <text evidence="7">The sequence shown here is derived from an EMBL/GenBank/DDBJ whole genome shotgun (WGS) entry which is preliminary data.</text>
</comment>
<keyword evidence="2 6" id="KW-0698">rRNA processing</keyword>
<evidence type="ECO:0000313" key="7">
    <source>
        <dbReference type="EMBL" id="KDR51500.1"/>
    </source>
</evidence>
<evidence type="ECO:0000256" key="5">
    <source>
        <dbReference type="ARBA" id="ARBA00022691"/>
    </source>
</evidence>
<evidence type="ECO:0000256" key="4">
    <source>
        <dbReference type="ARBA" id="ARBA00022679"/>
    </source>
</evidence>
<organism evidence="7 8">
    <name type="scientific">Hoylesella loescheii DSM 19665 = JCM 12249 = ATCC 15930</name>
    <dbReference type="NCBI Taxonomy" id="1122985"/>
    <lineage>
        <taxon>Bacteria</taxon>
        <taxon>Pseudomonadati</taxon>
        <taxon>Bacteroidota</taxon>
        <taxon>Bacteroidia</taxon>
        <taxon>Bacteroidales</taxon>
        <taxon>Prevotellaceae</taxon>
        <taxon>Hoylesella</taxon>
    </lineage>
</organism>
<dbReference type="PATRIC" id="fig|1122985.7.peg.2508"/>
<sequence length="319" mass="36227">MINDNITTAQGYHVPVLLTESVDALNIVEGGVYVDVTFGGGGHTRHILSKMDATARLFSFDQDADAEENTRREGPEGQSPLADDNRFTFVRSNFRYLDNWMRYYGVDHVDGILADLGVSSHHFDDQERGFSFRFDAPLDMRMNKSATLTAAQVLNTYDEERLADVFFLYGEIRQSRRIASAIVKARAKAAVHTTQEFAAIVEPFFKREREKKEMAKLFQALRIEVNNEMDALKEMLQAASEWLGKGGRLSVITYHSLEDRMVKNFMKTGNVEGKLSQDFFGRAQTPFTLVNNKVIVPTADEQLRNPRSRSAKLRIAEKR</sequence>
<evidence type="ECO:0000256" key="6">
    <source>
        <dbReference type="HAMAP-Rule" id="MF_01007"/>
    </source>
</evidence>
<dbReference type="InterPro" id="IPR029063">
    <property type="entry name" value="SAM-dependent_MTases_sf"/>
</dbReference>
<feature type="binding site" evidence="6">
    <location>
        <position position="94"/>
    </location>
    <ligand>
        <name>S-adenosyl-L-methionine</name>
        <dbReference type="ChEBI" id="CHEBI:59789"/>
    </ligand>
</feature>